<dbReference type="SUPFAM" id="SSF51556">
    <property type="entry name" value="Metallo-dependent hydrolases"/>
    <property type="match status" value="1"/>
</dbReference>
<dbReference type="PANTHER" id="PTHR11113">
    <property type="entry name" value="N-ACETYLGLUCOSAMINE-6-PHOSPHATE DEACETYLASE"/>
    <property type="match status" value="1"/>
</dbReference>
<evidence type="ECO:0000256" key="1">
    <source>
        <dbReference type="ARBA" id="ARBA00006773"/>
    </source>
</evidence>
<comment type="catalytic activity">
    <reaction evidence="5 6">
        <text>adenine + H2O + H(+) = hypoxanthine + NH4(+)</text>
        <dbReference type="Rhea" id="RHEA:23688"/>
        <dbReference type="ChEBI" id="CHEBI:15377"/>
        <dbReference type="ChEBI" id="CHEBI:15378"/>
        <dbReference type="ChEBI" id="CHEBI:16708"/>
        <dbReference type="ChEBI" id="CHEBI:17368"/>
        <dbReference type="ChEBI" id="CHEBI:28938"/>
        <dbReference type="EC" id="3.5.4.2"/>
    </reaction>
</comment>
<evidence type="ECO:0000256" key="3">
    <source>
        <dbReference type="ARBA" id="ARBA00022801"/>
    </source>
</evidence>
<comment type="similarity">
    <text evidence="1 6">Belongs to the metallo-dependent hydrolases superfamily. Adenine deaminase family.</text>
</comment>
<gene>
    <name evidence="6 9" type="primary">ade</name>
    <name evidence="9" type="ORF">LJD61_18320</name>
</gene>
<dbReference type="Pfam" id="PF13382">
    <property type="entry name" value="Adenine_deam_C"/>
    <property type="match status" value="1"/>
</dbReference>
<dbReference type="CDD" id="cd01295">
    <property type="entry name" value="AdeC"/>
    <property type="match status" value="1"/>
</dbReference>
<accession>A0ABT1NJU7</accession>
<evidence type="ECO:0000256" key="4">
    <source>
        <dbReference type="ARBA" id="ARBA00023211"/>
    </source>
</evidence>
<reference evidence="9 10" key="1">
    <citation type="submission" date="2021-10" db="EMBL/GenBank/DDBJ databases">
        <title>Lutispora strain m25 sp. nov., a thermophilic, non-spore-forming bacterium isolated from a lab-scale methanogenic bioreactor digesting anaerobic sludge.</title>
        <authorList>
            <person name="El Houari A."/>
            <person name="Mcdonald J."/>
        </authorList>
    </citation>
    <scope>NUCLEOTIDE SEQUENCE [LARGE SCALE GENOMIC DNA]</scope>
    <source>
        <strain evidence="10">m25</strain>
    </source>
</reference>
<dbReference type="InterPro" id="IPR032466">
    <property type="entry name" value="Metal_Hydrolase"/>
</dbReference>
<evidence type="ECO:0000256" key="6">
    <source>
        <dbReference type="HAMAP-Rule" id="MF_01518"/>
    </source>
</evidence>
<organism evidence="9 10">
    <name type="scientific">Lutispora saccharofermentans</name>
    <dbReference type="NCBI Taxonomy" id="3024236"/>
    <lineage>
        <taxon>Bacteria</taxon>
        <taxon>Bacillati</taxon>
        <taxon>Bacillota</taxon>
        <taxon>Clostridia</taxon>
        <taxon>Lutisporales</taxon>
        <taxon>Lutisporaceae</taxon>
        <taxon>Lutispora</taxon>
    </lineage>
</organism>
<dbReference type="NCBIfam" id="TIGR01178">
    <property type="entry name" value="ade"/>
    <property type="match status" value="1"/>
</dbReference>
<evidence type="ECO:0000256" key="2">
    <source>
        <dbReference type="ARBA" id="ARBA00012782"/>
    </source>
</evidence>
<dbReference type="InterPro" id="IPR006680">
    <property type="entry name" value="Amidohydro-rel"/>
</dbReference>
<protein>
    <recommendedName>
        <fullName evidence="2 6">Adenine deaminase</fullName>
        <shortName evidence="6">Adenase</shortName>
        <shortName evidence="6">Adenine aminase</shortName>
        <ecNumber evidence="2 6">3.5.4.2</ecNumber>
    </recommendedName>
</protein>
<feature type="domain" description="Amidohydrolase-related" evidence="7">
    <location>
        <begin position="65"/>
        <end position="347"/>
    </location>
</feature>
<evidence type="ECO:0000313" key="10">
    <source>
        <dbReference type="Proteomes" id="UP001651880"/>
    </source>
</evidence>
<evidence type="ECO:0000313" key="9">
    <source>
        <dbReference type="EMBL" id="MCQ1531472.1"/>
    </source>
</evidence>
<name>A0ABT1NJU7_9FIRM</name>
<keyword evidence="4 6" id="KW-0464">Manganese</keyword>
<evidence type="ECO:0000259" key="8">
    <source>
        <dbReference type="Pfam" id="PF13382"/>
    </source>
</evidence>
<keyword evidence="10" id="KW-1185">Reference proteome</keyword>
<dbReference type="PANTHER" id="PTHR11113:SF2">
    <property type="entry name" value="ADENINE DEAMINASE"/>
    <property type="match status" value="1"/>
</dbReference>
<dbReference type="Gene3D" id="3.20.20.140">
    <property type="entry name" value="Metal-dependent hydrolases"/>
    <property type="match status" value="1"/>
</dbReference>
<dbReference type="Proteomes" id="UP001651880">
    <property type="component" value="Unassembled WGS sequence"/>
</dbReference>
<dbReference type="HAMAP" id="MF_01518">
    <property type="entry name" value="Adenine_deamin"/>
    <property type="match status" value="1"/>
</dbReference>
<evidence type="ECO:0000259" key="7">
    <source>
        <dbReference type="Pfam" id="PF01979"/>
    </source>
</evidence>
<dbReference type="SUPFAM" id="SSF51338">
    <property type="entry name" value="Composite domain of metallo-dependent hydrolases"/>
    <property type="match status" value="1"/>
</dbReference>
<dbReference type="GO" id="GO:0000034">
    <property type="term" value="F:adenine deaminase activity"/>
    <property type="evidence" value="ECO:0007669"/>
    <property type="project" value="UniProtKB-EC"/>
</dbReference>
<evidence type="ECO:0000256" key="5">
    <source>
        <dbReference type="ARBA" id="ARBA00047720"/>
    </source>
</evidence>
<feature type="domain" description="Adenine deaminase C-terminal" evidence="8">
    <location>
        <begin position="399"/>
        <end position="567"/>
    </location>
</feature>
<dbReference type="Gene3D" id="2.30.40.10">
    <property type="entry name" value="Urease, subunit C, domain 1"/>
    <property type="match status" value="1"/>
</dbReference>
<dbReference type="EC" id="3.5.4.2" evidence="2 6"/>
<dbReference type="RefSeq" id="WP_255229015.1">
    <property type="nucleotide sequence ID" value="NZ_JAJEKE010000023.1"/>
</dbReference>
<dbReference type="Pfam" id="PF01979">
    <property type="entry name" value="Amidohydro_1"/>
    <property type="match status" value="1"/>
</dbReference>
<keyword evidence="3 6" id="KW-0378">Hydrolase</keyword>
<dbReference type="InterPro" id="IPR026912">
    <property type="entry name" value="Adenine_deam_C"/>
</dbReference>
<comment type="caution">
    <text evidence="9">The sequence shown here is derived from an EMBL/GenBank/DDBJ whole genome shotgun (WGS) entry which is preliminary data.</text>
</comment>
<sequence>MREIITALIDVAAGRAKAQIVFKNINIVNVFTGEIIKADVAVHDGYIAGIGEYEGAEEYDMEGKFLCPGFIDSHMHIESAMVTPGEFARAVTVRGTTGIIADPHEIANVKGIAGIKYMLEGTENLPIDVYIMLPSCVPATPFENSGSILKAEDLIELINHPRVLGLGELMDFENVINCEKTIINKIVLCQNSGKVVDGHGPGLSGRDINAYAASGVRTEHECTTPEEAVERLRLGMHIMLREGSAAKNLVDLLPALNSSSINRCMFCTDDRHPEDILKHGHIDNNVRLAIKNGVDPVTAIQMATINVGRCYNLHRVGGIAPGYKADLLILNDLENIEIYQVYKNGRLIAENNEALFDIISINDSKMRNSVNIKELEEDSFQIKNDHGQLRIIELVPNSLITKTLISEVIKTDGKYYSKDGEELLKIAVIERHNATGNIGLGLVSGLGLKDGAIASSVAHDSHNIVVIGDNDRDMKRAVEELEEIGGGVAIASGGEIIKYLGLPIAGLMSDSPIEEIQSILADLIETAYKMGVNKDYDPSMTLSFLALPVIPEIKLTDLGLFDVNSFKFVSINI</sequence>
<proteinExistence type="inferred from homology"/>
<dbReference type="InterPro" id="IPR011059">
    <property type="entry name" value="Metal-dep_hydrolase_composite"/>
</dbReference>
<comment type="cofactor">
    <cofactor evidence="6">
        <name>Mn(2+)</name>
        <dbReference type="ChEBI" id="CHEBI:29035"/>
    </cofactor>
</comment>
<dbReference type="EMBL" id="JAJEKE010000023">
    <property type="protein sequence ID" value="MCQ1531472.1"/>
    <property type="molecule type" value="Genomic_DNA"/>
</dbReference>
<dbReference type="InterPro" id="IPR006679">
    <property type="entry name" value="Adenine_deam"/>
</dbReference>